<dbReference type="Gene3D" id="2.60.120.280">
    <property type="entry name" value="Regulatory protein AraC"/>
    <property type="match status" value="1"/>
</dbReference>
<evidence type="ECO:0000313" key="3">
    <source>
        <dbReference type="EMBL" id="MCY9693640.1"/>
    </source>
</evidence>
<dbReference type="InterPro" id="IPR003313">
    <property type="entry name" value="AraC-bd"/>
</dbReference>
<keyword evidence="1" id="KW-0238">DNA-binding</keyword>
<dbReference type="SUPFAM" id="SSF51215">
    <property type="entry name" value="Regulatory protein AraC"/>
    <property type="match status" value="1"/>
</dbReference>
<dbReference type="CDD" id="cd06986">
    <property type="entry name" value="cupin_MmsR-like_N"/>
    <property type="match status" value="1"/>
</dbReference>
<accession>A0ABT4GBU7</accession>
<dbReference type="RefSeq" id="WP_268615294.1">
    <property type="nucleotide sequence ID" value="NZ_JAMDMX010000038.1"/>
</dbReference>
<evidence type="ECO:0000256" key="1">
    <source>
        <dbReference type="ARBA" id="ARBA00023125"/>
    </source>
</evidence>
<dbReference type="Proteomes" id="UP001527099">
    <property type="component" value="Unassembled WGS sequence"/>
</dbReference>
<sequence>MTTYKENFTTAWSEDSIRFISSPSVFAKSTLYYVQEIGHFRTLPGYFTEREQLDSYLIVYTIKGKGCLKYQGKSYNLQPQQMFFIHCEDYHYYETDPLEPWEILWVHLHGSSTSGYYEQFTSNDEPVLQWLFAP</sequence>
<evidence type="ECO:0000259" key="2">
    <source>
        <dbReference type="Pfam" id="PF02311"/>
    </source>
</evidence>
<name>A0ABT4GBU7_9BACL</name>
<evidence type="ECO:0000313" key="4">
    <source>
        <dbReference type="Proteomes" id="UP001527099"/>
    </source>
</evidence>
<organism evidence="3 4">
    <name type="scientific">Paenibacillus alginolyticus</name>
    <dbReference type="NCBI Taxonomy" id="59839"/>
    <lineage>
        <taxon>Bacteria</taxon>
        <taxon>Bacillati</taxon>
        <taxon>Bacillota</taxon>
        <taxon>Bacilli</taxon>
        <taxon>Bacillales</taxon>
        <taxon>Paenibacillaceae</taxon>
        <taxon>Paenibacillus</taxon>
    </lineage>
</organism>
<feature type="domain" description="AraC-type arabinose-binding/dimerisation" evidence="2">
    <location>
        <begin position="35"/>
        <end position="128"/>
    </location>
</feature>
<gene>
    <name evidence="3" type="ORF">M5X19_12135</name>
</gene>
<protein>
    <submittedName>
        <fullName evidence="3">AraC family ligand binding domain-containing protein</fullName>
    </submittedName>
</protein>
<comment type="caution">
    <text evidence="3">The sequence shown here is derived from an EMBL/GenBank/DDBJ whole genome shotgun (WGS) entry which is preliminary data.</text>
</comment>
<dbReference type="EMBL" id="JAMDMX010000038">
    <property type="protein sequence ID" value="MCY9693640.1"/>
    <property type="molecule type" value="Genomic_DNA"/>
</dbReference>
<keyword evidence="4" id="KW-1185">Reference proteome</keyword>
<dbReference type="InterPro" id="IPR037923">
    <property type="entry name" value="HTH-like"/>
</dbReference>
<proteinExistence type="predicted"/>
<reference evidence="3 4" key="1">
    <citation type="submission" date="2022-05" db="EMBL/GenBank/DDBJ databases">
        <title>Genome Sequencing of Bee-Associated Microbes.</title>
        <authorList>
            <person name="Dunlap C."/>
        </authorList>
    </citation>
    <scope>NUCLEOTIDE SEQUENCE [LARGE SCALE GENOMIC DNA]</scope>
    <source>
        <strain evidence="3 4">NRRL B-14421</strain>
    </source>
</reference>
<dbReference type="Pfam" id="PF02311">
    <property type="entry name" value="AraC_binding"/>
    <property type="match status" value="1"/>
</dbReference>